<dbReference type="PANTHER" id="PTHR11660:SF51">
    <property type="entry name" value="SOLUTE CARRIER FAMILY 40 MEMBER 3, CHLOROPLASTIC"/>
    <property type="match status" value="1"/>
</dbReference>
<evidence type="ECO:0000256" key="5">
    <source>
        <dbReference type="ARBA" id="ARBA00022989"/>
    </source>
</evidence>
<comment type="similarity">
    <text evidence="2 7">Belongs to the ferroportin (FP) (TC 2.A.100) family. SLC40A subfamily.</text>
</comment>
<evidence type="ECO:0000256" key="2">
    <source>
        <dbReference type="ARBA" id="ARBA00006279"/>
    </source>
</evidence>
<evidence type="ECO:0000313" key="8">
    <source>
        <dbReference type="EMBL" id="KAF3340513.1"/>
    </source>
</evidence>
<dbReference type="PANTHER" id="PTHR11660">
    <property type="entry name" value="SOLUTE CARRIER FAMILY 40 MEMBER"/>
    <property type="match status" value="1"/>
</dbReference>
<feature type="transmembrane region" description="Helical" evidence="7">
    <location>
        <begin position="98"/>
        <end position="118"/>
    </location>
</feature>
<dbReference type="EMBL" id="SWLB01000002">
    <property type="protein sequence ID" value="KAF3340513.1"/>
    <property type="molecule type" value="Genomic_DNA"/>
</dbReference>
<feature type="transmembrane region" description="Helical" evidence="7">
    <location>
        <begin position="138"/>
        <end position="162"/>
    </location>
</feature>
<dbReference type="GO" id="GO:0016020">
    <property type="term" value="C:membrane"/>
    <property type="evidence" value="ECO:0007669"/>
    <property type="project" value="UniProtKB-SubCell"/>
</dbReference>
<accession>A0A833VY16</accession>
<keyword evidence="7" id="KW-0406">Ion transport</keyword>
<comment type="function">
    <text evidence="7">May be involved in iron transport and iron homeostasis.</text>
</comment>
<keyword evidence="6 7" id="KW-0472">Membrane</keyword>
<dbReference type="Pfam" id="PF06963">
    <property type="entry name" value="FPN1"/>
    <property type="match status" value="1"/>
</dbReference>
<feature type="transmembrane region" description="Helical" evidence="7">
    <location>
        <begin position="285"/>
        <end position="308"/>
    </location>
</feature>
<evidence type="ECO:0000256" key="4">
    <source>
        <dbReference type="ARBA" id="ARBA00022692"/>
    </source>
</evidence>
<evidence type="ECO:0000256" key="1">
    <source>
        <dbReference type="ARBA" id="ARBA00004141"/>
    </source>
</evidence>
<sequence length="314" mass="33941">MSTSSGINGGAWLFAILLSKYDHVTCIKIACGISVCTLPLLLVLNKVANHLSLGVVEQSTSRSSPRSCEKSHSSDWLLNPKNIVKDGLMAIKRGWNEYVSLPVLPASVTYVLLCFNTALSPGSLMTTFLTHRAGLNPYMLGVFSGSSALFGILATFVSASLVKRLGIFKIAVYAFIKNHKYIISYMYSRGSWIIIPGFAPDNSRFDLLVWTEPMSQGTSLTSFLALIVLSRWGQMSYSVIGLQIIQTAVHPSKANLIGTTENSIASLAELVMMGVAVLASDVSHFGLLTTLSVCSVVAATGFYCHWLARTTSIL</sequence>
<dbReference type="Proteomes" id="UP000623129">
    <property type="component" value="Unassembled WGS sequence"/>
</dbReference>
<dbReference type="InterPro" id="IPR036259">
    <property type="entry name" value="MFS_trans_sf"/>
</dbReference>
<proteinExistence type="inferred from homology"/>
<comment type="caution">
    <text evidence="8">The sequence shown here is derived from an EMBL/GenBank/DDBJ whole genome shotgun (WGS) entry which is preliminary data.</text>
</comment>
<organism evidence="8 9">
    <name type="scientific">Carex littledalei</name>
    <dbReference type="NCBI Taxonomy" id="544730"/>
    <lineage>
        <taxon>Eukaryota</taxon>
        <taxon>Viridiplantae</taxon>
        <taxon>Streptophyta</taxon>
        <taxon>Embryophyta</taxon>
        <taxon>Tracheophyta</taxon>
        <taxon>Spermatophyta</taxon>
        <taxon>Magnoliopsida</taxon>
        <taxon>Liliopsida</taxon>
        <taxon>Poales</taxon>
        <taxon>Cyperaceae</taxon>
        <taxon>Cyperoideae</taxon>
        <taxon>Cariceae</taxon>
        <taxon>Carex</taxon>
        <taxon>Carex subgen. Euthyceras</taxon>
    </lineage>
</organism>
<comment type="caution">
    <text evidence="7">Lacks conserved residue(s) required for the propagation of feature annotation.</text>
</comment>
<keyword evidence="3 7" id="KW-0813">Transport</keyword>
<feature type="transmembrane region" description="Helical" evidence="7">
    <location>
        <begin position="182"/>
        <end position="199"/>
    </location>
</feature>
<dbReference type="OrthoDB" id="648861at2759"/>
<dbReference type="SUPFAM" id="SSF103473">
    <property type="entry name" value="MFS general substrate transporter"/>
    <property type="match status" value="1"/>
</dbReference>
<reference evidence="8" key="1">
    <citation type="submission" date="2020-01" db="EMBL/GenBank/DDBJ databases">
        <title>Genome sequence of Kobresia littledalei, the first chromosome-level genome in the family Cyperaceae.</title>
        <authorList>
            <person name="Qu G."/>
        </authorList>
    </citation>
    <scope>NUCLEOTIDE SEQUENCE</scope>
    <source>
        <strain evidence="8">C.B.Clarke</strain>
        <tissue evidence="8">Leaf</tissue>
    </source>
</reference>
<feature type="transmembrane region" description="Helical" evidence="7">
    <location>
        <begin position="219"/>
        <end position="242"/>
    </location>
</feature>
<evidence type="ECO:0000256" key="7">
    <source>
        <dbReference type="RuleBase" id="RU365065"/>
    </source>
</evidence>
<gene>
    <name evidence="8" type="ORF">FCM35_KLT09357</name>
</gene>
<comment type="subcellular location">
    <subcellularLocation>
        <location evidence="1 7">Membrane</location>
        <topology evidence="1 7">Multi-pass membrane protein</topology>
    </subcellularLocation>
</comment>
<protein>
    <recommendedName>
        <fullName evidence="7">Solute carrier family 40 member</fullName>
    </recommendedName>
</protein>
<feature type="transmembrane region" description="Helical" evidence="7">
    <location>
        <begin position="263"/>
        <end position="279"/>
    </location>
</feature>
<keyword evidence="5 7" id="KW-1133">Transmembrane helix</keyword>
<keyword evidence="4 7" id="KW-0812">Transmembrane</keyword>
<name>A0A833VY16_9POAL</name>
<dbReference type="GO" id="GO:0005381">
    <property type="term" value="F:iron ion transmembrane transporter activity"/>
    <property type="evidence" value="ECO:0007669"/>
    <property type="project" value="UniProtKB-UniRule"/>
</dbReference>
<keyword evidence="9" id="KW-1185">Reference proteome</keyword>
<evidence type="ECO:0000256" key="6">
    <source>
        <dbReference type="ARBA" id="ARBA00023136"/>
    </source>
</evidence>
<evidence type="ECO:0000256" key="3">
    <source>
        <dbReference type="ARBA" id="ARBA00022448"/>
    </source>
</evidence>
<evidence type="ECO:0000313" key="9">
    <source>
        <dbReference type="Proteomes" id="UP000623129"/>
    </source>
</evidence>
<dbReference type="InterPro" id="IPR009716">
    <property type="entry name" value="Ferroportin-1"/>
</dbReference>
<dbReference type="AlphaFoldDB" id="A0A833VY16"/>